<evidence type="ECO:0000256" key="10">
    <source>
        <dbReference type="SAM" id="SignalP"/>
    </source>
</evidence>
<feature type="chain" id="PRO_5046687288" evidence="10">
    <location>
        <begin position="21"/>
        <end position="1081"/>
    </location>
</feature>
<dbReference type="Proteomes" id="UP000837803">
    <property type="component" value="Unassembled WGS sequence"/>
</dbReference>
<evidence type="ECO:0000259" key="11">
    <source>
        <dbReference type="Pfam" id="PF00593"/>
    </source>
</evidence>
<evidence type="ECO:0000256" key="4">
    <source>
        <dbReference type="ARBA" id="ARBA00022692"/>
    </source>
</evidence>
<keyword evidence="3 8" id="KW-1134">Transmembrane beta strand</keyword>
<evidence type="ECO:0000313" key="14">
    <source>
        <dbReference type="Proteomes" id="UP000837803"/>
    </source>
</evidence>
<dbReference type="SUPFAM" id="SSF56935">
    <property type="entry name" value="Porins"/>
    <property type="match status" value="1"/>
</dbReference>
<evidence type="ECO:0000256" key="8">
    <source>
        <dbReference type="PROSITE-ProRule" id="PRU01360"/>
    </source>
</evidence>
<dbReference type="PROSITE" id="PS51257">
    <property type="entry name" value="PROKAR_LIPOPROTEIN"/>
    <property type="match status" value="1"/>
</dbReference>
<organism evidence="13 14">
    <name type="scientific">Neolewinella maritima</name>
    <dbReference type="NCBI Taxonomy" id="1383882"/>
    <lineage>
        <taxon>Bacteria</taxon>
        <taxon>Pseudomonadati</taxon>
        <taxon>Bacteroidota</taxon>
        <taxon>Saprospiria</taxon>
        <taxon>Saprospirales</taxon>
        <taxon>Lewinellaceae</taxon>
        <taxon>Neolewinella</taxon>
    </lineage>
</organism>
<dbReference type="Gene3D" id="2.60.40.1120">
    <property type="entry name" value="Carboxypeptidase-like, regulatory domain"/>
    <property type="match status" value="1"/>
</dbReference>
<accession>A0ABN8FCX5</accession>
<dbReference type="Gene3D" id="2.170.130.10">
    <property type="entry name" value="TonB-dependent receptor, plug domain"/>
    <property type="match status" value="1"/>
</dbReference>
<name>A0ABN8FCX5_9BACT</name>
<dbReference type="InterPro" id="IPR008969">
    <property type="entry name" value="CarboxyPept-like_regulatory"/>
</dbReference>
<dbReference type="Pfam" id="PF00593">
    <property type="entry name" value="TonB_dep_Rec_b-barrel"/>
    <property type="match status" value="1"/>
</dbReference>
<evidence type="ECO:0000256" key="1">
    <source>
        <dbReference type="ARBA" id="ARBA00004571"/>
    </source>
</evidence>
<gene>
    <name evidence="13" type="primary">susC_4</name>
    <name evidence="13" type="ORF">LEM8419_02718</name>
</gene>
<keyword evidence="10" id="KW-0732">Signal</keyword>
<keyword evidence="2 8" id="KW-0813">Transport</keyword>
<dbReference type="Pfam" id="PF07715">
    <property type="entry name" value="Plug"/>
    <property type="match status" value="1"/>
</dbReference>
<comment type="similarity">
    <text evidence="8 9">Belongs to the TonB-dependent receptor family.</text>
</comment>
<reference evidence="13" key="1">
    <citation type="submission" date="2021-12" db="EMBL/GenBank/DDBJ databases">
        <authorList>
            <person name="Rodrigo-Torres L."/>
            <person name="Arahal R. D."/>
            <person name="Lucena T."/>
        </authorList>
    </citation>
    <scope>NUCLEOTIDE SEQUENCE</scope>
    <source>
        <strain evidence="13">CECT 8419</strain>
    </source>
</reference>
<dbReference type="EMBL" id="CAKLPZ010000003">
    <property type="protein sequence ID" value="CAH1001811.1"/>
    <property type="molecule type" value="Genomic_DNA"/>
</dbReference>
<dbReference type="NCBIfam" id="TIGR04056">
    <property type="entry name" value="OMP_RagA_SusC"/>
    <property type="match status" value="1"/>
</dbReference>
<keyword evidence="7 8" id="KW-0998">Cell outer membrane</keyword>
<keyword evidence="14" id="KW-1185">Reference proteome</keyword>
<evidence type="ECO:0000256" key="5">
    <source>
        <dbReference type="ARBA" id="ARBA00023077"/>
    </source>
</evidence>
<dbReference type="Pfam" id="PF13715">
    <property type="entry name" value="CarbopepD_reg_2"/>
    <property type="match status" value="1"/>
</dbReference>
<feature type="domain" description="TonB-dependent receptor plug" evidence="12">
    <location>
        <begin position="120"/>
        <end position="236"/>
    </location>
</feature>
<dbReference type="SUPFAM" id="SSF49464">
    <property type="entry name" value="Carboxypeptidase regulatory domain-like"/>
    <property type="match status" value="1"/>
</dbReference>
<keyword evidence="13" id="KW-0675">Receptor</keyword>
<evidence type="ECO:0000256" key="3">
    <source>
        <dbReference type="ARBA" id="ARBA00022452"/>
    </source>
</evidence>
<keyword evidence="6 8" id="KW-0472">Membrane</keyword>
<dbReference type="InterPro" id="IPR039426">
    <property type="entry name" value="TonB-dep_rcpt-like"/>
</dbReference>
<dbReference type="InterPro" id="IPR023996">
    <property type="entry name" value="TonB-dep_OMP_SusC/RagA"/>
</dbReference>
<dbReference type="PROSITE" id="PS52016">
    <property type="entry name" value="TONB_DEPENDENT_REC_3"/>
    <property type="match status" value="1"/>
</dbReference>
<feature type="domain" description="TonB-dependent receptor-like beta-barrel" evidence="11">
    <location>
        <begin position="451"/>
        <end position="934"/>
    </location>
</feature>
<dbReference type="NCBIfam" id="TIGR04057">
    <property type="entry name" value="SusC_RagA_signa"/>
    <property type="match status" value="1"/>
</dbReference>
<evidence type="ECO:0000259" key="12">
    <source>
        <dbReference type="Pfam" id="PF07715"/>
    </source>
</evidence>
<dbReference type="Gene3D" id="2.40.170.20">
    <property type="entry name" value="TonB-dependent receptor, beta-barrel domain"/>
    <property type="match status" value="1"/>
</dbReference>
<proteinExistence type="inferred from homology"/>
<dbReference type="InterPro" id="IPR023997">
    <property type="entry name" value="TonB-dep_OMP_SusC/RagA_CS"/>
</dbReference>
<protein>
    <submittedName>
        <fullName evidence="13">TonB-dependent receptor SusC</fullName>
    </submittedName>
</protein>
<evidence type="ECO:0000313" key="13">
    <source>
        <dbReference type="EMBL" id="CAH1001811.1"/>
    </source>
</evidence>
<keyword evidence="4 8" id="KW-0812">Transmembrane</keyword>
<comment type="caution">
    <text evidence="13">The sequence shown here is derived from an EMBL/GenBank/DDBJ whole genome shotgun (WGS) entry which is preliminary data.</text>
</comment>
<dbReference type="InterPro" id="IPR036942">
    <property type="entry name" value="Beta-barrel_TonB_sf"/>
</dbReference>
<keyword evidence="5 9" id="KW-0798">TonB box</keyword>
<feature type="signal peptide" evidence="10">
    <location>
        <begin position="1"/>
        <end position="20"/>
    </location>
</feature>
<evidence type="ECO:0000256" key="7">
    <source>
        <dbReference type="ARBA" id="ARBA00023237"/>
    </source>
</evidence>
<dbReference type="InterPro" id="IPR037066">
    <property type="entry name" value="Plug_dom_sf"/>
</dbReference>
<comment type="subcellular location">
    <subcellularLocation>
        <location evidence="1 8">Cell outer membrane</location>
        <topology evidence="1 8">Multi-pass membrane protein</topology>
    </subcellularLocation>
</comment>
<dbReference type="InterPro" id="IPR012910">
    <property type="entry name" value="Plug_dom"/>
</dbReference>
<sequence>MKRILLLLAIVSFACSMAIAQQTVSGTVSDTEGEALIGASVLVENTTSGTVTDIDGNFTLAIPDGSTALIVSYTGFTTQTVDLQIGTTTYNISLEENAAQLGEVVVTALGIERRRDEDLSSATLVKADVLQRSGETGVVQGLAGKTSGINITRNSGDPGAGAYIQIRGQNTILGDASPLIILDGVPISNSNIGGGTAGVVQQSRLNDINPQDIESITVLKGASAAAVYGTGAANGVLVINTKRGRTGGKKYSVSAGVSYGLDEVNREYEKQSTFGQGSPNTRSNFDQFGTFVPNTGLSWGDRISDRSGATVFDEDGGFFTGDQTGTVYRGFARDADGNIINNGNTQTFNETNRDQVFQTGNTLDMNVGVNFRGDNSNTYVSISSLQQEGLLRGNSDYNRSTIRINQDFNLTEKLNIRVNSSYSGVESNRVQTGSNLAGLYLGYLRTSPDFDNTDYSGDYTVDGVSSPGHRGYRNYLGIGRPAYNNPGWTINRQVNPSEVDRFLVAPEINYNILPNLKFTARYGLDYYTDERRTVFPVNSAGDFGQGGLFRDEITEKTQNLFLILTGNSDISDAFAVDYTVGYNYFDNDYQRLSGSATNLLVPSDQFIIENAIASNNGSTQFLSRNRKNGVFGVLNFTVVENLLVELSGRAERTASLPDEVFFYPSVSLGYKLLDDDSKAFSFAKLRVSYGEVGIEPPLYRNRSTFVSTTPGSGGWGDVLDGLNYGGSYARSSIQGNPNLTNERVKEIELGGDFRFFQNNLRVGLTYYDRVTEDALLDVETPPSSGFTSSFANIAEITNTGVEFDFSYNVFRGGDMQWRVFGNASHNENIVTKLPDVSRLILNGFTSTSSALVEGETFGAIYGGKYAREADGSLSLNEDGFPFNDPIQGVIGDPNPDWRGGLGSEFGYKGVSFSLLFETAQGQDMWNGTQGVLNYFGIATTTANISTAPSDIKNAAGNTIPAGTQFRGNVIDFGAGPVAADASWYLGNGGGFGEIDEQFVEDASWTRLREVTLSYALPTTLLEGVGLSNVSIGVTGRNLVLWSPFEGADPDTNLTGASRGRGLNYFNNPGSRSVLFNLKFGF</sequence>
<evidence type="ECO:0000256" key="6">
    <source>
        <dbReference type="ARBA" id="ARBA00023136"/>
    </source>
</evidence>
<evidence type="ECO:0000256" key="9">
    <source>
        <dbReference type="RuleBase" id="RU003357"/>
    </source>
</evidence>
<evidence type="ECO:0000256" key="2">
    <source>
        <dbReference type="ARBA" id="ARBA00022448"/>
    </source>
</evidence>
<dbReference type="InterPro" id="IPR000531">
    <property type="entry name" value="Beta-barrel_TonB"/>
</dbReference>
<dbReference type="RefSeq" id="WP_238751669.1">
    <property type="nucleotide sequence ID" value="NZ_CAKLPZ010000003.1"/>
</dbReference>